<gene>
    <name evidence="1" type="ORF">BN1723_019683</name>
</gene>
<accession>A0A0G4NFV9</accession>
<evidence type="ECO:0000313" key="2">
    <source>
        <dbReference type="Proteomes" id="UP000045706"/>
    </source>
</evidence>
<feature type="non-terminal residue" evidence="1">
    <location>
        <position position="1"/>
    </location>
</feature>
<sequence length="9" mass="943">HGSPEGFRG</sequence>
<protein>
    <submittedName>
        <fullName evidence="1">Uncharacterized protein</fullName>
    </submittedName>
</protein>
<dbReference type="EMBL" id="CVQI01034661">
    <property type="protein sequence ID" value="CRK45264.1"/>
    <property type="molecule type" value="Genomic_DNA"/>
</dbReference>
<reference evidence="2" key="1">
    <citation type="submission" date="2015-05" db="EMBL/GenBank/DDBJ databases">
        <authorList>
            <person name="Fogelqvist Johan"/>
        </authorList>
    </citation>
    <scope>NUCLEOTIDE SEQUENCE [LARGE SCALE GENOMIC DNA]</scope>
</reference>
<organism evidence="1 2">
    <name type="scientific">Verticillium longisporum</name>
    <name type="common">Verticillium dahliae var. longisporum</name>
    <dbReference type="NCBI Taxonomy" id="100787"/>
    <lineage>
        <taxon>Eukaryota</taxon>
        <taxon>Fungi</taxon>
        <taxon>Dikarya</taxon>
        <taxon>Ascomycota</taxon>
        <taxon>Pezizomycotina</taxon>
        <taxon>Sordariomycetes</taxon>
        <taxon>Hypocreomycetidae</taxon>
        <taxon>Glomerellales</taxon>
        <taxon>Plectosphaerellaceae</taxon>
        <taxon>Verticillium</taxon>
    </lineage>
</organism>
<evidence type="ECO:0000313" key="1">
    <source>
        <dbReference type="EMBL" id="CRK45264.1"/>
    </source>
</evidence>
<name>A0A0G4NFV9_VERLO</name>
<proteinExistence type="predicted"/>
<dbReference type="Proteomes" id="UP000045706">
    <property type="component" value="Unassembled WGS sequence"/>
</dbReference>